<evidence type="ECO:0000313" key="1">
    <source>
        <dbReference type="EMBL" id="MCO0832582.1"/>
    </source>
</evidence>
<gene>
    <name evidence="1" type="ORF">NFX39_05750</name>
</gene>
<comment type="caution">
    <text evidence="1">The sequence shown here is derived from an EMBL/GenBank/DDBJ whole genome shotgun (WGS) entry which is preliminary data.</text>
</comment>
<reference evidence="1 2" key="1">
    <citation type="submission" date="2022-06" db="EMBL/GenBank/DDBJ databases">
        <title>Fructobacillus taiwanensis sp. nov., isolated from the honeybee.</title>
        <authorList>
            <person name="Chen Y.-S."/>
            <person name="Wang L.-T."/>
            <person name="Lee Y.-S."/>
            <person name="Chang Y.-C."/>
            <person name="Wu H.-C."/>
            <person name="Liao C.-Y."/>
            <person name="Chen W.-H."/>
            <person name="Deng J.-N."/>
            <person name="Wang Y.-H."/>
        </authorList>
    </citation>
    <scope>NUCLEOTIDE SEQUENCE [LARGE SCALE GENOMIC DNA]</scope>
    <source>
        <strain evidence="1 2">W13</strain>
    </source>
</reference>
<accession>A0ABT0ZRG9</accession>
<dbReference type="RefSeq" id="WP_252443881.1">
    <property type="nucleotide sequence ID" value="NZ_JAMWYK010000007.1"/>
</dbReference>
<name>A0ABT0ZRG9_9LACO</name>
<dbReference type="EMBL" id="JAMWYK010000007">
    <property type="protein sequence ID" value="MCO0832582.1"/>
    <property type="molecule type" value="Genomic_DNA"/>
</dbReference>
<evidence type="ECO:0000313" key="2">
    <source>
        <dbReference type="Proteomes" id="UP001523234"/>
    </source>
</evidence>
<dbReference type="Proteomes" id="UP001523234">
    <property type="component" value="Unassembled WGS sequence"/>
</dbReference>
<organism evidence="1 2">
    <name type="scientific">Fructobacillus apis</name>
    <dbReference type="NCBI Taxonomy" id="2935017"/>
    <lineage>
        <taxon>Bacteria</taxon>
        <taxon>Bacillati</taxon>
        <taxon>Bacillota</taxon>
        <taxon>Bacilli</taxon>
        <taxon>Lactobacillales</taxon>
        <taxon>Lactobacillaceae</taxon>
        <taxon>Fructobacillus</taxon>
    </lineage>
</organism>
<protein>
    <submittedName>
        <fullName evidence="1">Uncharacterized protein</fullName>
    </submittedName>
</protein>
<keyword evidence="2" id="KW-1185">Reference proteome</keyword>
<proteinExistence type="predicted"/>
<sequence>METRVQRYSNVAKKTSRRSMVAIASAAAFFTVGGGVYAADGNLNFDPANVSGVISRLQDKLDATADDLNMTTAKLKAEKQNHAKDVANAKAYHDTLEAKKDDLKKATSATTAAETEWNNNYDQNGNVITQ</sequence>